<evidence type="ECO:0000313" key="7">
    <source>
        <dbReference type="Proteomes" id="UP000673552"/>
    </source>
</evidence>
<dbReference type="SUPFAM" id="SSF49899">
    <property type="entry name" value="Concanavalin A-like lectins/glucanases"/>
    <property type="match status" value="3"/>
</dbReference>
<feature type="domain" description="B30.2/SPRY" evidence="4">
    <location>
        <begin position="3826"/>
        <end position="4077"/>
    </location>
</feature>
<feature type="region of interest" description="Disordered" evidence="3">
    <location>
        <begin position="4021"/>
        <end position="4050"/>
    </location>
</feature>
<feature type="compositionally biased region" description="Polar residues" evidence="3">
    <location>
        <begin position="3447"/>
        <end position="3459"/>
    </location>
</feature>
<dbReference type="SMART" id="SM00119">
    <property type="entry name" value="HECTc"/>
    <property type="match status" value="1"/>
</dbReference>
<dbReference type="GO" id="GO:0005737">
    <property type="term" value="C:cytoplasm"/>
    <property type="evidence" value="ECO:0007669"/>
    <property type="project" value="TreeGrafter"/>
</dbReference>
<feature type="region of interest" description="Disordered" evidence="3">
    <location>
        <begin position="4671"/>
        <end position="4728"/>
    </location>
</feature>
<feature type="region of interest" description="Disordered" evidence="3">
    <location>
        <begin position="4144"/>
        <end position="4165"/>
    </location>
</feature>
<feature type="region of interest" description="Disordered" evidence="3">
    <location>
        <begin position="576"/>
        <end position="609"/>
    </location>
</feature>
<keyword evidence="7" id="KW-1185">Reference proteome</keyword>
<dbReference type="Gene3D" id="3.90.1750.10">
    <property type="entry name" value="Hect, E3 ligase catalytic domains"/>
    <property type="match status" value="1"/>
</dbReference>
<feature type="region of interest" description="Disordered" evidence="3">
    <location>
        <begin position="4809"/>
        <end position="4835"/>
    </location>
</feature>
<evidence type="ECO:0000256" key="1">
    <source>
        <dbReference type="ARBA" id="ARBA00022786"/>
    </source>
</evidence>
<feature type="compositionally biased region" description="Polar residues" evidence="3">
    <location>
        <begin position="2158"/>
        <end position="2167"/>
    </location>
</feature>
<feature type="compositionally biased region" description="Low complexity" evidence="3">
    <location>
        <begin position="1321"/>
        <end position="1337"/>
    </location>
</feature>
<dbReference type="PROSITE" id="PS50188">
    <property type="entry name" value="B302_SPRY"/>
    <property type="match status" value="2"/>
</dbReference>
<name>A0A836HTT5_9TRYP</name>
<dbReference type="InterPro" id="IPR001870">
    <property type="entry name" value="B30.2/SPRY"/>
</dbReference>
<protein>
    <recommendedName>
        <fullName evidence="8">HECT domain-containing protein</fullName>
    </recommendedName>
</protein>
<dbReference type="Pfam" id="PF00622">
    <property type="entry name" value="SPRY"/>
    <property type="match status" value="2"/>
</dbReference>
<accession>A0A836HTT5</accession>
<feature type="region of interest" description="Disordered" evidence="3">
    <location>
        <begin position="2141"/>
        <end position="2167"/>
    </location>
</feature>
<dbReference type="Gene3D" id="3.30.2160.10">
    <property type="entry name" value="Hect, E3 ligase catalytic domain"/>
    <property type="match status" value="1"/>
</dbReference>
<feature type="region of interest" description="Disordered" evidence="3">
    <location>
        <begin position="4744"/>
        <end position="4774"/>
    </location>
</feature>
<feature type="domain" description="HECT" evidence="5">
    <location>
        <begin position="4382"/>
        <end position="4881"/>
    </location>
</feature>
<feature type="compositionally biased region" description="Acidic residues" evidence="3">
    <location>
        <begin position="577"/>
        <end position="589"/>
    </location>
</feature>
<dbReference type="Pfam" id="PF00632">
    <property type="entry name" value="HECT"/>
    <property type="match status" value="2"/>
</dbReference>
<organism evidence="6 7">
    <name type="scientific">Leishmania martiniquensis</name>
    <dbReference type="NCBI Taxonomy" id="1580590"/>
    <lineage>
        <taxon>Eukaryota</taxon>
        <taxon>Discoba</taxon>
        <taxon>Euglenozoa</taxon>
        <taxon>Kinetoplastea</taxon>
        <taxon>Metakinetoplastina</taxon>
        <taxon>Trypanosomatida</taxon>
        <taxon>Trypanosomatidae</taxon>
        <taxon>Leishmaniinae</taxon>
        <taxon>Leishmania</taxon>
    </lineage>
</organism>
<gene>
    <name evidence="6" type="ORF">LSCM1_05961</name>
</gene>
<feature type="active site" description="Glycyl thioester intermediate" evidence="2">
    <location>
        <position position="4845"/>
    </location>
</feature>
<feature type="compositionally biased region" description="Polar residues" evidence="3">
    <location>
        <begin position="4744"/>
        <end position="4754"/>
    </location>
</feature>
<evidence type="ECO:0000256" key="3">
    <source>
        <dbReference type="SAM" id="MobiDB-lite"/>
    </source>
</evidence>
<feature type="region of interest" description="Disordered" evidence="3">
    <location>
        <begin position="3447"/>
        <end position="3522"/>
    </location>
</feature>
<evidence type="ECO:0000259" key="5">
    <source>
        <dbReference type="PROSITE" id="PS50237"/>
    </source>
</evidence>
<dbReference type="PANTHER" id="PTHR46654">
    <property type="entry name" value="E3 UBIQUITIN-PROTEIN LIGASE HECTD3"/>
    <property type="match status" value="1"/>
</dbReference>
<dbReference type="InterPro" id="IPR042469">
    <property type="entry name" value="HECTD3"/>
</dbReference>
<dbReference type="InterPro" id="IPR013320">
    <property type="entry name" value="ConA-like_dom_sf"/>
</dbReference>
<dbReference type="SMART" id="SM00449">
    <property type="entry name" value="SPRY"/>
    <property type="match status" value="2"/>
</dbReference>
<feature type="region of interest" description="Disordered" evidence="3">
    <location>
        <begin position="3535"/>
        <end position="3602"/>
    </location>
</feature>
<dbReference type="InterPro" id="IPR003877">
    <property type="entry name" value="SPRY_dom"/>
</dbReference>
<reference evidence="6 7" key="1">
    <citation type="submission" date="2021-03" db="EMBL/GenBank/DDBJ databases">
        <title>Leishmania (Mundinia) martiniquensis Genome sequencing and assembly.</title>
        <authorList>
            <person name="Almutairi H."/>
            <person name="Gatherer D."/>
        </authorList>
    </citation>
    <scope>NUCLEOTIDE SEQUENCE [LARGE SCALE GENOMIC DNA]</scope>
    <source>
        <strain evidence="6">LSCM1</strain>
    </source>
</reference>
<dbReference type="GO" id="GO:0004842">
    <property type="term" value="F:ubiquitin-protein transferase activity"/>
    <property type="evidence" value="ECO:0007669"/>
    <property type="project" value="InterPro"/>
</dbReference>
<feature type="region of interest" description="Disordered" evidence="3">
    <location>
        <begin position="3396"/>
        <end position="3428"/>
    </location>
</feature>
<dbReference type="PROSITE" id="PS50237">
    <property type="entry name" value="HECT"/>
    <property type="match status" value="1"/>
</dbReference>
<sequence length="4912" mass="518447">MCVLVAETRQPTAHCVGAASSSLAVTHTRVLLLTDRMASAEVALVLYGLQLDTYQVLRWAGMDGSWPSTLDSHPQLVSTTEDRVLVVYESHQQQAPPARALNGAAAAAGSPASAAASGGVARSTASQGFSPAAATLPSAEWTVMMHCYNAATASSLAAAPLWRRALHPAAAPAGLCLNRCLALRKPSLVDLGSPEEHLTVAGGQVTVELWVQFLDKEDAATLYQHGDRSTNGEVFLELTKSEGAYCIRGGYRHEMRGSCLVSAPLPPTAESRPFHVCLVFNGRWRLFFDGEEVAGNRQGPHVSLDSPKQRWTVGANCTCLLTGLRVWRLGRTAREVSRDYRRALVGDEPGLVAQLFFNEKSGNVVFNYVRNVKACHAVCSGAVAHKACDAHPWRSYGSGALGGGSAAAASASVASRSTAAGVAAPAAASSLDVAPVCARLHEWRDLAMSTFCATRHALIVRTPVSDDGPYALREGGHVLMFFDLATGVAHPSLFFLTSHSPVRHMMRADPQGRLWELFEVDAGLVKGEQEASYLLSLLGNPGSAPQRPRDRVLAMAPLPLLEDEEGMDNLEALANEGEGEDDEAAEEAELRDSSASTASESNLASTVHNAAASQANQTLSRLPSFRALVAQPSESVTYVAAALWLLKLLALHAETEPGVDQTLFSPLADDVGSRCVTEVRLILGEHFRVVKSHNARRAMALKSSVSWVVVAAALRVLLRLVRRARAFGLHPTPLGLTVVRESIEHDRDYATDDSTKSPAHISKATMALLLRELHASSLRRRASASVMRARRSVTGHPGGGGDGGGQATDSSTLLGLLGDIINEEGLTLSPDVVTLARTTTIEGVELFLPDVRHRAHLLRDLLCASSGTSTATGSAAAAASPSFSTEERVPAMEVLLNAVAQSFTTVLAAAPLLGVEDDSAEPGNAASLTELCETLQTLLEESCAQWRRLWATNTATKSLRKFATFATSLSEAVASLQLLLLSACQGSRWEVALSLMYACGGGNIANRLVDAGNVSDGGGQGDSRNGGNGAALSGVAGSGVSGVNGGGGPDSVAAAALDLQRLCFSQAAAHHPCVRAYYNALFDCTERCLSFCVQQPPQQLSADGTAMNAERGSGDSGTPLAMILSSLAPTFVSAPLHTALCAIPLILAAEDAVWFLQRLDQMLVLCETLLERPELPTRPSSCADMFATTTTSSSPVLSGHGGATSARRLVCSLREALFYASVWVAAFLFNSTAVSSASVRADVVRRRLGLVSVTTTPTTQRQTAQLTGRAASVAAATGHATETPPLTSSTDDGASAAVEEELARVWEHPLLEGGVWPSTRTAATGASPTLTTAGAPAATAPQSRAQLVAQLMQNTAYWAAKQAMHDPLATKSHPAMGLLITTMAAATLHLSAVPLQQLSPMHIEELMGAVMRKISRPVRTELLSRREAVKDDGSGGVASPSSIFHYSSGRQESLRQSLAELQNRCELLLQVRSCTELWAVEDALFCCPTEHGSPMVTPPPTCASAAMRSVWRTYYRRRVRFRAHAASHPSWTLHEATQLVMSVVLSRQITADLLHDSLHQREALASQRRTGIDYIFRLMRRAPHSAESAAQLLSAQGRGAHTHYEEGIGGGCCTHAREIRRIFFELLCWAMQDMPAQLGASGSAARCGGSVPPSMTSSAAVLCSLLDRSWRPRDFAFFVQLRVVPTMMEIYVTLFVVAKRAGGEEAAEAMLGTRSSGSAFGRSRNFTAAAESTASSSNTDPKGGAATVANSRVGSVELRHVNLTERQHRDRVIAAQQARRTSKSSLVATATLNQAGSVAGGGVAPHGYAGLMSGGNGDVTLQHTAAEVMQARVWSCFKSLALQSTAMLAPEHIVTMSRVEQVAVMTFLADMLGAIDVELRLCRDVLSRAVKETPLLLAQAGDTAVLQPLVTVQDQVDVLLSFLSVVGGTLCSASVSVDVSAPVGHTTAGGVPSARSACSDDGSSSAADGTVLFLSRTLSTVCATISETLLELVFLDLYHARAVSADTGVGCVVRDAAACARIAALLLCRCQPSAVRSTAAAPRVWKEMYNSTVFAKALLPASSSGSGGRSCLQTWLDLGMYALGTTGMSRTTQHVLLAFRRLLHQPAWAAELRFFASSYQALVHTYAASVLRSHSSGGEVPGAAGNAAGTDGGDDAASKSSRLSTGTPTRGRELLAIELYVWSTVLGGELMAPPTSPGASVTFLNEKDGFASTNACVVDIDVVVSLPSGVSGSTPAAAGRRIRGSSHLVRKTPAAEGERVRGVMVVPTDASGCGGNREEVQLSPNQLFLPEWDSAVVVPPYVGLVEEFLAPALRLCMPLLGEKLDTAGALSGLELTYFISLLQLTAGVARARPDLGRQLIQCGAMKSIRQYALQGTVRLPYPLKALRELGALVAVRAAEAAADRICAPTDSAETADSSTSVRSGAAVAATTSRAATSSLAAALAAVSATSISRSSAGPRSPFDSPGSAHHHTLPGVSEALLESLRGVLSGPSAGYPASLLAGFPSSGTTTPTPSGLLRDSNEYGLSRLARSLGVFGGAYGGASSQPQARTSSVSLTSMLSGGASLNSTTARVPPRTEGGSGSPTFLSFPMWPAHDGPPHAAAGLPYVPAAIEITPSRAGVHFPVWEDGFAIELAVLLTDGDMYPAMGDTLSVPCSWLTQHVDSAAGAMAPDFPLLTLYTSAGGHRSGKDPASSSHAGLFPFLQLSVQEKSLNVVVRIPPSTDGQAGAQEVRHCSAKRALRREDWHHCMHVSVMCNAQSLALTRNGEITSVEWGGAGGVGRCAEALLRQEDAIVKVVLGRASAGAPSAASPAPPREVDGPMALIGGVRLWSTSVLRTSLRVVAELVARDRALQSIGLQENMCYFDLKEGTGAVVESADNRKQFRGVLSGNVRWAAEPLPLGFYPSIELNSGNVRDGVAVPLASSTRVPRAAMAAFVDSLSSFYLERFGGDVLWSLLTLAARHATVTALEIGTSPAYTLHCLRGTPATSSVAAVAARHPVDFDPREVLDASQKVPYQLLRLFQLNDSGYLPNAHERLIHAVVKRLVAVLAAAEPEAARTTSQLCELVADTAHVLRQLRRDDSEIFVIEVPPPSIPAVSASASITRPVVLPLAFTNGGGGVLTFDAKYRNVEQATVYRDVELKNVIAKYPDGQGGWPACTLTAKEAPWAYLRSVPTSTGHRLAADGKAYSPGSTASSSIVTVTTKTLKPAILHAMVKAMCDALRRTAAAAAGVTEQGNHQGYSSTGSCAAERAAACLLDARVVVSLIQQSSARSSEDDCVHFVHILTTMMRLWRDMPHLQPYDQVPLSMAMSHLNIPLCSIIQHVNSDSDLGSLVSASTGTYSPYVQSLLGLLVSAAHADCAWAGRSYVEQLQGRWRRLWGMWQRAVVYRPSQFANATKKMHKSTAGGDSAGKTAPSALPSGDRRDGAAEASSASGSAFRALFLAPSSCSTRQSLQGGSVSAQMPRRDSLDASMAVAGSSTAEHATTESPVPESGDGGHADDDPLDSVSSPSNAATSGSGGTRAPPRVVELVAMQPSDVPHSPLLSSATVRHDGPPQQAQKHPRRPYPSGVSRKGNGLWVVRGTSAGKENGEEQNLLSRREGATHSVTTVRSSVGMTSGVFYWEVYVANISRAEHAAPTLGGGSTLASNIIVGVATERYVLTHQGSGSGSGAHAEGRDGFLGSDGESWGFDGGRALRCCRGYAVESSPRTRWKMDDVIGFVLDLPQNKLCCLHNGRLVSEFSDTFLSDAQRAARIAVFPVITCTGEAICEVNFGATGFASTPPPGCLPIDLSIYVSEDACRLWKVILADAVSAPIVSPAPASAAGTGGPARQLLSNPIVPLVGQHLTRFTQGRQGPLDVVLLSPDANAKLVTSRECKTDDVASLIFGSVAVTSGRWYFEVVLPTEPTFSVGWYACKPLEEQGGGGRGGASLAGLLGTGAAGGAANNRDAPIASPTSPARAQLGSDRASWAFDAGRMIARHNKHQISLPRRAWKCGDVVGCLLDCEAGTVSFSINGEFLKAAHGSGTTSGGGWGDGNVAGLGGMRGNSEGETTTATSSAVPCLAAAASASSTEDSAATALFSDVCMGETHGLVPAILLEPKSSLVCLWNEEELLFPPTEGGAFRALGGAAAVHDALVELITVTDPQAITRSVEEPADGSGRAGRKPRSEKMVSASVDAVALQKLLYYASKVQELHPASLRSYTMPSLYGEHDGPQSRDSRDTSASLRGVDVDAVTPSRAFSQKHQQRDLCSASGLDPASLQPHLMALLFFGHLATLLYPFAHPAALPVTVENAPLGNSWAFSEFHETLRACQRYSPPWVSLRVLQWSLDASNGAGDAVRLSVNRRKALTVVRDTTASVARRLRDSLFGQVYQLLASKPPSFFMTSKKLWTVSFYGEGADDVGGPYRECLTQMCAELMSTSLTLFLPSANMTSELGEVRDSYVVNPLCAPPLELHMYRFLGRLMGGCLRGGEPLSLYLPSALWKYLVGEAADDADMARVDIATLNALDYVEQVAGLPSPSRALRGSGDGDDAARNEELAELCPLGFSLLNDAGVVEALVPGGAQIEVTVANAGLYTHLLREHKLYTTGAAQRRALQQGFHEVVPLCSVSGLKWYELEELVCGQCDYDSDMLLDAARYEGMAPTDVRVRFLRRVLRGFTRHQRALFMRFVSGRERMPPGMQLKIMPDNTPRVTPIPPMTPQRHAPSHQQRSAASVSDGTTSAMITPQPPPSSEQRLGAAFVRHNTLLQGRTSSNAESTTLPPSPPQLGFTPPPAQAVSRMVPPPALQPVQLLPAWSSGNGAPSRVPASPRSLLGTQERHQQQGPGSGDGATEGEVDPSLCDDTRLPQASTCFYWLRLPCYSSASVMAQKLLFAIEQCVDIDADFRVHDTDVSQQELGPILARVSSDEGDLFEDFSHLR</sequence>
<dbReference type="KEGG" id="lmat:92515907"/>
<feature type="region of interest" description="Disordered" evidence="3">
    <location>
        <begin position="1316"/>
        <end position="1337"/>
    </location>
</feature>
<dbReference type="CDD" id="cd11709">
    <property type="entry name" value="SPRY"/>
    <property type="match status" value="1"/>
</dbReference>
<feature type="compositionally biased region" description="Polar residues" evidence="3">
    <location>
        <begin position="593"/>
        <end position="609"/>
    </location>
</feature>
<keyword evidence="1 2" id="KW-0833">Ubl conjugation pathway</keyword>
<dbReference type="EMBL" id="JAFEUZ010000013">
    <property type="protein sequence ID" value="KAG5484106.1"/>
    <property type="molecule type" value="Genomic_DNA"/>
</dbReference>
<evidence type="ECO:0008006" key="8">
    <source>
        <dbReference type="Google" id="ProtNLM"/>
    </source>
</evidence>
<feature type="region of interest" description="Disordered" evidence="3">
    <location>
        <begin position="2564"/>
        <end position="2583"/>
    </location>
</feature>
<comment type="caution">
    <text evidence="6">The sequence shown here is derived from an EMBL/GenBank/DDBJ whole genome shotgun (WGS) entry which is preliminary data.</text>
</comment>
<feature type="compositionally biased region" description="Polar residues" evidence="3">
    <location>
        <begin position="4700"/>
        <end position="4718"/>
    </location>
</feature>
<feature type="compositionally biased region" description="Basic and acidic residues" evidence="3">
    <location>
        <begin position="4205"/>
        <end position="4217"/>
    </location>
</feature>
<dbReference type="SUPFAM" id="SSF56204">
    <property type="entry name" value="Hect, E3 ligase catalytic domain"/>
    <property type="match status" value="1"/>
</dbReference>
<feature type="compositionally biased region" description="Pro residues" evidence="3">
    <location>
        <begin position="4755"/>
        <end position="4768"/>
    </location>
</feature>
<feature type="compositionally biased region" description="Polar residues" evidence="3">
    <location>
        <begin position="3475"/>
        <end position="3486"/>
    </location>
</feature>
<dbReference type="Proteomes" id="UP000673552">
    <property type="component" value="Chromosome 13"/>
</dbReference>
<feature type="region of interest" description="Disordered" evidence="3">
    <location>
        <begin position="4201"/>
        <end position="4224"/>
    </location>
</feature>
<dbReference type="InterPro" id="IPR035983">
    <property type="entry name" value="Hect_E3_ubiquitin_ligase"/>
</dbReference>
<feature type="compositionally biased region" description="Gly residues" evidence="3">
    <location>
        <begin position="796"/>
        <end position="806"/>
    </location>
</feature>
<evidence type="ECO:0000313" key="6">
    <source>
        <dbReference type="EMBL" id="KAG5484106.1"/>
    </source>
</evidence>
<feature type="domain" description="B30.2/SPRY" evidence="4">
    <location>
        <begin position="3543"/>
        <end position="3775"/>
    </location>
</feature>
<dbReference type="Gene3D" id="2.60.120.920">
    <property type="match status" value="2"/>
</dbReference>
<feature type="region of interest" description="Disordered" evidence="3">
    <location>
        <begin position="4785"/>
        <end position="4804"/>
    </location>
</feature>
<dbReference type="InterPro" id="IPR000569">
    <property type="entry name" value="HECT_dom"/>
</dbReference>
<evidence type="ECO:0000256" key="2">
    <source>
        <dbReference type="PROSITE-ProRule" id="PRU00104"/>
    </source>
</evidence>
<dbReference type="GeneID" id="92515907"/>
<dbReference type="Gene3D" id="3.30.2410.10">
    <property type="entry name" value="Hect, E3 ligase catalytic domain"/>
    <property type="match status" value="2"/>
</dbReference>
<dbReference type="Gene3D" id="2.60.120.200">
    <property type="match status" value="1"/>
</dbReference>
<dbReference type="InterPro" id="IPR043136">
    <property type="entry name" value="B30.2/SPRY_sf"/>
</dbReference>
<dbReference type="OrthoDB" id="239701at2759"/>
<feature type="compositionally biased region" description="Basic residues" evidence="3">
    <location>
        <begin position="781"/>
        <end position="793"/>
    </location>
</feature>
<dbReference type="RefSeq" id="XP_067180346.1">
    <property type="nucleotide sequence ID" value="XM_067323395.1"/>
</dbReference>
<dbReference type="PANTHER" id="PTHR46654:SF2">
    <property type="entry name" value="UBIQUITIN-PROTEIN LIGASE"/>
    <property type="match status" value="1"/>
</dbReference>
<evidence type="ECO:0000259" key="4">
    <source>
        <dbReference type="PROSITE" id="PS50188"/>
    </source>
</evidence>
<feature type="region of interest" description="Disordered" evidence="3">
    <location>
        <begin position="781"/>
        <end position="808"/>
    </location>
</feature>
<proteinExistence type="predicted"/>
<feature type="compositionally biased region" description="Gly residues" evidence="3">
    <location>
        <begin position="4023"/>
        <end position="4041"/>
    </location>
</feature>